<keyword evidence="3" id="KW-1185">Reference proteome</keyword>
<proteinExistence type="predicted"/>
<evidence type="ECO:0000256" key="1">
    <source>
        <dbReference type="SAM" id="MobiDB-lite"/>
    </source>
</evidence>
<evidence type="ECO:0000313" key="3">
    <source>
        <dbReference type="Proteomes" id="UP000663859"/>
    </source>
</evidence>
<dbReference type="Proteomes" id="UP000663859">
    <property type="component" value="Unassembled WGS sequence"/>
</dbReference>
<name>A0A8J2FMJ9_9BACT</name>
<feature type="region of interest" description="Disordered" evidence="1">
    <location>
        <begin position="36"/>
        <end position="59"/>
    </location>
</feature>
<protein>
    <submittedName>
        <fullName evidence="2">Uncharacterized protein</fullName>
    </submittedName>
</protein>
<gene>
    <name evidence="2" type="ORF">MPNT_10090</name>
</gene>
<dbReference type="EMBL" id="CAJNOB010000001">
    <property type="protein sequence ID" value="CAF0689039.1"/>
    <property type="molecule type" value="Genomic_DNA"/>
</dbReference>
<accession>A0A8J2FMJ9</accession>
<dbReference type="AlphaFoldDB" id="A0A8J2FMJ9"/>
<reference evidence="2" key="1">
    <citation type="submission" date="2021-02" db="EMBL/GenBank/DDBJ databases">
        <authorList>
            <person name="Cremers G."/>
            <person name="Picone N."/>
        </authorList>
    </citation>
    <scope>NUCLEOTIDE SEQUENCE</scope>
    <source>
        <strain evidence="2">PQ17</strain>
    </source>
</reference>
<evidence type="ECO:0000313" key="2">
    <source>
        <dbReference type="EMBL" id="CAF0689039.1"/>
    </source>
</evidence>
<sequence length="59" mass="6154">MRPNPGLAGKHSRPGKATLGPCLALHRAGFVVPRPLPERAVGSYPTFSPLPQGSPEGKP</sequence>
<comment type="caution">
    <text evidence="2">The sequence shown here is derived from an EMBL/GenBank/DDBJ whole genome shotgun (WGS) entry which is preliminary data.</text>
</comment>
<organism evidence="2 3">
    <name type="scientific">Candidatus Methylacidithermus pantelleriae</name>
    <dbReference type="NCBI Taxonomy" id="2744239"/>
    <lineage>
        <taxon>Bacteria</taxon>
        <taxon>Pseudomonadati</taxon>
        <taxon>Verrucomicrobiota</taxon>
        <taxon>Methylacidiphilae</taxon>
        <taxon>Methylacidiphilales</taxon>
        <taxon>Methylacidiphilaceae</taxon>
        <taxon>Candidatus Methylacidithermus</taxon>
    </lineage>
</organism>